<feature type="compositionally biased region" description="Basic and acidic residues" evidence="1">
    <location>
        <begin position="1005"/>
        <end position="1019"/>
    </location>
</feature>
<evidence type="ECO:0000313" key="3">
    <source>
        <dbReference type="EnsemblMetazoa" id="XP_030839292"/>
    </source>
</evidence>
<dbReference type="Proteomes" id="UP000007110">
    <property type="component" value="Unassembled WGS sequence"/>
</dbReference>
<name>A0A7M7NTV1_STRPU</name>
<feature type="compositionally biased region" description="Basic and acidic residues" evidence="1">
    <location>
        <begin position="29"/>
        <end position="42"/>
    </location>
</feature>
<dbReference type="OMA" id="MAPWNIL"/>
<feature type="region of interest" description="Disordered" evidence="1">
    <location>
        <begin position="26"/>
        <end position="85"/>
    </location>
</feature>
<feature type="compositionally biased region" description="Basic and acidic residues" evidence="1">
    <location>
        <begin position="970"/>
        <end position="989"/>
    </location>
</feature>
<feature type="region of interest" description="Disordered" evidence="1">
    <location>
        <begin position="967"/>
        <end position="1073"/>
    </location>
</feature>
<dbReference type="EnsemblMetazoa" id="XM_030983432">
    <property type="protein sequence ID" value="XP_030839292"/>
    <property type="gene ID" value="LOC100889941"/>
</dbReference>
<dbReference type="OrthoDB" id="6142675at2759"/>
<feature type="signal peptide" evidence="2">
    <location>
        <begin position="1"/>
        <end position="21"/>
    </location>
</feature>
<dbReference type="GeneID" id="100889941"/>
<reference evidence="3" key="2">
    <citation type="submission" date="2021-01" db="UniProtKB">
        <authorList>
            <consortium name="EnsemblMetazoa"/>
        </authorList>
    </citation>
    <scope>IDENTIFICATION</scope>
</reference>
<feature type="compositionally biased region" description="Basic and acidic residues" evidence="1">
    <location>
        <begin position="837"/>
        <end position="849"/>
    </location>
</feature>
<feature type="compositionally biased region" description="Polar residues" evidence="1">
    <location>
        <begin position="744"/>
        <end position="753"/>
    </location>
</feature>
<dbReference type="RefSeq" id="XP_030839292.1">
    <property type="nucleotide sequence ID" value="XM_030983432.1"/>
</dbReference>
<evidence type="ECO:0000313" key="4">
    <source>
        <dbReference type="Proteomes" id="UP000007110"/>
    </source>
</evidence>
<feature type="region of interest" description="Disordered" evidence="1">
    <location>
        <begin position="723"/>
        <end position="918"/>
    </location>
</feature>
<sequence length="1854" mass="209228">MFVKGALTVVVILTCLTHISSVSLPYSKTKRDDGAKTERSFKDVSPGRGRASERKLDGNPSRTVPSQGSIRSAARGLGVGRKKSGRRASRRDIFVDFYGAKNVKPASYRHDDNMDDVDDDRCSQYTEDWSVDSDLMEHLIGILLTGEIGQNHENKMNPGMVAGHNFMHTLASVTRHGAFLEIGTGVTSLYMSGSQKMKSLVTTLIIPEPKHEKLVLWSKSCDAFIGSVSPKNIKTLVKSLVQDPEVFFGSILLSNLTALIGDNLPHEFEKLLGQVILLAKETYIAAPSGDQYTTSYMHSWKSVQELAARACSSLDVTCAISAITMAPWDLPTLTKVTLIEGQRPLNRRYCCEETLEDCSMTYRTVNGTEDIIIGASRHREVRFQGTGLLLSTLLKLNLVGSSLERLVVPLLEMDYCPERLARNILVTNEQLMIHSELPRCQSIIYENHKIQQEKLIFDIVIGVEEKPAETFDRNKKLSLPDNQYKENKNNNVVKETSRVKSDKSTVLLSHQNNDQSLVMNMHTKYANKDSANQNMRALHANDGLNMHNEYADGDGGKIIQRKESEKLTLQGEEKRQVVGGVGKSKSAIKNNQRTFKSAWESPQVSDGKVHFADTDVNNVGLDKEMEKANTNVNNVGLPNGLDLADTNMNNMGLHAGVQTMHLRKRDNVGWDGDEEAEQRLHERPLEWERAREELDGYRGAGQQVMMKSQVDMVADLWQRENEDDWDANRNAEVQGSNWDRETNGRSSNDQNASKLVAVGNLLLTRDEENPPVHEKSWETGKGEKKQEGQGRKESEKTGGSRYEAEGRPLEVMSSARDKQQRMEPPGDESIRTNGVPFKDKSNTQRDGRFPKQRRKQFRQVAGSLQGVAKGVDTKSVDETLDNKQPLTPSVPITARRATERGDGNRDEKGKVMEEPRYRQRQLLQQYYGNDMAYNDGGAGGEVRSNAAKGPIEVQQEIVAWRKMMGSVVRQQEHGGEPRWEELESNNKEEEINEVDEGGDYYYDGVKIEEEGKEKPRSGDDEGYYGNKDEGRKPDTRDDGKKEGEEGDDNWREDAFKSRRVGGAYGGDDAEDGEEEIERTMEEMLKMKETEGEKIFDSMWQVLETVFLEASNQEFSLMTYGGEELSLLSAKVSRSFRNASILTVIPAEDDHLMKSHRKLQESLQLTNNIITQTELTDRIVFNLYQQMEYFRFQVLGLATFQKLFTYGRSFPSYLGHMLALSQTTFIEVPHPVTLASLQVLLHSTGKGTSTVPLYKGFLSASLEEAGILDYSITVLNKVYLQNHARLVRVDIHAFYRQVTMDCSGFTAWFKQDASKPISLAPLSSAAAGDFPIQKVGRAIRLQSLLSLGLHPNERKLLFREYLQLAVYSNMCPLTILWQRGRLLYSPIIDSTNPDQHIPRADDRRALVETTMEQLDMRPFSFMEYGTGQDGLSVSLATKYPNSTFILVAGSQREAERRQDDLDTRHISNAVVTRMGVEMSFTSNLVSSPDFMRYQYIGMDQLFTLMTMNKPSVLKFMFGDIVSTGVTTFFQMPSAQMFSLAISTLYPEILCNFKETESMDSFQASSHPLPLFKNFELRLLKENIELQAGKVNLSASVIHPQPNPDGSQRGWSMVRMDVRQLNVMVDHHFMYVLDGHKRKYSLHCESNATHYEVYLVRAHDGFKIPYQEVKGISLIALLRLGLLPQIKENFYNQFLRLPLYSDMAPWNILFAGGQLEYIDYDTKQMTLDKVAPAAYQIMAMLLNYRRTVDDFGHCNFNGRNPYGFDLVSHCVGNSYETPCTDERFPVACADQTCRGNYIECLRALSEIEQKHSGVKAVGGSAQSHSLSKVLLDQKTASYQENIETEERLELSFKGQR</sequence>
<feature type="chain" id="PRO_5029575782" evidence="2">
    <location>
        <begin position="22"/>
        <end position="1854"/>
    </location>
</feature>
<keyword evidence="2" id="KW-0732">Signal</keyword>
<feature type="compositionally biased region" description="Basic and acidic residues" evidence="1">
    <location>
        <begin position="871"/>
        <end position="881"/>
    </location>
</feature>
<evidence type="ECO:0000256" key="2">
    <source>
        <dbReference type="SAM" id="SignalP"/>
    </source>
</evidence>
<dbReference type="KEGG" id="spu:100889941"/>
<feature type="compositionally biased region" description="Basic and acidic residues" evidence="1">
    <location>
        <begin position="1026"/>
        <end position="1056"/>
    </location>
</feature>
<proteinExistence type="predicted"/>
<protein>
    <submittedName>
        <fullName evidence="3">Uncharacterized protein</fullName>
    </submittedName>
</protein>
<organism evidence="3 4">
    <name type="scientific">Strongylocentrotus purpuratus</name>
    <name type="common">Purple sea urchin</name>
    <dbReference type="NCBI Taxonomy" id="7668"/>
    <lineage>
        <taxon>Eukaryota</taxon>
        <taxon>Metazoa</taxon>
        <taxon>Echinodermata</taxon>
        <taxon>Eleutherozoa</taxon>
        <taxon>Echinozoa</taxon>
        <taxon>Echinoidea</taxon>
        <taxon>Euechinoidea</taxon>
        <taxon>Echinacea</taxon>
        <taxon>Camarodonta</taxon>
        <taxon>Echinidea</taxon>
        <taxon>Strongylocentrotidae</taxon>
        <taxon>Strongylocentrotus</taxon>
    </lineage>
</organism>
<keyword evidence="4" id="KW-1185">Reference proteome</keyword>
<dbReference type="InParanoid" id="A0A7M7NTV1"/>
<evidence type="ECO:0000256" key="1">
    <source>
        <dbReference type="SAM" id="MobiDB-lite"/>
    </source>
</evidence>
<reference evidence="4" key="1">
    <citation type="submission" date="2015-02" db="EMBL/GenBank/DDBJ databases">
        <title>Genome sequencing for Strongylocentrotus purpuratus.</title>
        <authorList>
            <person name="Murali S."/>
            <person name="Liu Y."/>
            <person name="Vee V."/>
            <person name="English A."/>
            <person name="Wang M."/>
            <person name="Skinner E."/>
            <person name="Han Y."/>
            <person name="Muzny D.M."/>
            <person name="Worley K.C."/>
            <person name="Gibbs R.A."/>
        </authorList>
    </citation>
    <scope>NUCLEOTIDE SEQUENCE</scope>
</reference>
<feature type="compositionally biased region" description="Basic and acidic residues" evidence="1">
    <location>
        <begin position="896"/>
        <end position="917"/>
    </location>
</feature>
<feature type="compositionally biased region" description="Polar residues" evidence="1">
    <location>
        <begin position="60"/>
        <end position="70"/>
    </location>
</feature>
<accession>A0A7M7NTV1</accession>
<feature type="compositionally biased region" description="Basic and acidic residues" evidence="1">
    <location>
        <begin position="764"/>
        <end position="808"/>
    </location>
</feature>